<protein>
    <submittedName>
        <fullName evidence="3">ParB family chromosome partitioning protein</fullName>
    </submittedName>
</protein>
<dbReference type="RefSeq" id="WP_130513846.1">
    <property type="nucleotide sequence ID" value="NZ_SHKY01000002.1"/>
</dbReference>
<feature type="domain" description="ParB-like N-terminal" evidence="2">
    <location>
        <begin position="33"/>
        <end position="136"/>
    </location>
</feature>
<proteinExistence type="predicted"/>
<dbReference type="Proteomes" id="UP000292564">
    <property type="component" value="Unassembled WGS sequence"/>
</dbReference>
<dbReference type="Pfam" id="PF02195">
    <property type="entry name" value="ParB_N"/>
    <property type="match status" value="1"/>
</dbReference>
<feature type="region of interest" description="Disordered" evidence="1">
    <location>
        <begin position="314"/>
        <end position="342"/>
    </location>
</feature>
<feature type="region of interest" description="Disordered" evidence="1">
    <location>
        <begin position="30"/>
        <end position="50"/>
    </location>
</feature>
<dbReference type="Gene3D" id="3.90.1530.30">
    <property type="match status" value="1"/>
</dbReference>
<evidence type="ECO:0000313" key="4">
    <source>
        <dbReference type="Proteomes" id="UP000292564"/>
    </source>
</evidence>
<dbReference type="PANTHER" id="PTHR33375">
    <property type="entry name" value="CHROMOSOME-PARTITIONING PROTEIN PARB-RELATED"/>
    <property type="match status" value="1"/>
</dbReference>
<dbReference type="InterPro" id="IPR050336">
    <property type="entry name" value="Chromosome_partition/occlusion"/>
</dbReference>
<name>A0A4Q7Z860_9ACTN</name>
<evidence type="ECO:0000313" key="3">
    <source>
        <dbReference type="EMBL" id="RZU46660.1"/>
    </source>
</evidence>
<dbReference type="SMART" id="SM00470">
    <property type="entry name" value="ParB"/>
    <property type="match status" value="1"/>
</dbReference>
<dbReference type="InterPro" id="IPR003115">
    <property type="entry name" value="ParB_N"/>
</dbReference>
<dbReference type="PANTHER" id="PTHR33375:SF1">
    <property type="entry name" value="CHROMOSOME-PARTITIONING PROTEIN PARB-RELATED"/>
    <property type="match status" value="1"/>
</dbReference>
<keyword evidence="4" id="KW-1185">Reference proteome</keyword>
<dbReference type="AlphaFoldDB" id="A0A4Q7Z860"/>
<reference evidence="3 4" key="1">
    <citation type="submission" date="2019-02" db="EMBL/GenBank/DDBJ databases">
        <title>Sequencing the genomes of 1000 actinobacteria strains.</title>
        <authorList>
            <person name="Klenk H.-P."/>
        </authorList>
    </citation>
    <scope>NUCLEOTIDE SEQUENCE [LARGE SCALE GENOMIC DNA]</scope>
    <source>
        <strain evidence="3 4">DSM 45162</strain>
    </source>
</reference>
<dbReference type="EMBL" id="SHKY01000002">
    <property type="protein sequence ID" value="RZU46660.1"/>
    <property type="molecule type" value="Genomic_DNA"/>
</dbReference>
<organism evidence="3 4">
    <name type="scientific">Krasilnikovia cinnamomea</name>
    <dbReference type="NCBI Taxonomy" id="349313"/>
    <lineage>
        <taxon>Bacteria</taxon>
        <taxon>Bacillati</taxon>
        <taxon>Actinomycetota</taxon>
        <taxon>Actinomycetes</taxon>
        <taxon>Micromonosporales</taxon>
        <taxon>Micromonosporaceae</taxon>
        <taxon>Krasilnikovia</taxon>
    </lineage>
</organism>
<dbReference type="GO" id="GO:0007059">
    <property type="term" value="P:chromosome segregation"/>
    <property type="evidence" value="ECO:0007669"/>
    <property type="project" value="TreeGrafter"/>
</dbReference>
<accession>A0A4Q7Z860</accession>
<dbReference type="OrthoDB" id="3543726at2"/>
<evidence type="ECO:0000259" key="2">
    <source>
        <dbReference type="SMART" id="SM00470"/>
    </source>
</evidence>
<dbReference type="GO" id="GO:0005694">
    <property type="term" value="C:chromosome"/>
    <property type="evidence" value="ECO:0007669"/>
    <property type="project" value="TreeGrafter"/>
</dbReference>
<comment type="caution">
    <text evidence="3">The sequence shown here is derived from an EMBL/GenBank/DDBJ whole genome shotgun (WGS) entry which is preliminary data.</text>
</comment>
<evidence type="ECO:0000256" key="1">
    <source>
        <dbReference type="SAM" id="MobiDB-lite"/>
    </source>
</evidence>
<dbReference type="InterPro" id="IPR036086">
    <property type="entry name" value="ParB/Sulfiredoxin_sf"/>
</dbReference>
<sequence>MDRPESSVSLLRRLGALSPRLRQRRFELLPLRGPGSPGTDVQGRAPGDSTVPRELADLISSIAEIGYLQPILVEEIPSGDGPPRRVLALGERRLRAGRWGAVHMEDNPHFQTIPAVVCPGPLTEEERRVWQLVENLAREPLTPGEQAAGLLFHRCAVLVGKLLAAGRPVPAEVYALDDPAERFRALERLRGGDSRCAAPWSEVLTRLGLQMSPRKARELVRAFEFLPRDLVEDMDAHKVALHTRIRFVGLRRDQGAVADEIWAAVKSRGRPDLLAAAVTEAEAPAGAGDPGAVVDAAERGRDLSNLARAEKLRASAPAVPAPTNGSSGAASGGLPGAGSVSAGPAPAALDTAVVTEALDVLRRLSADLRVGARPGRFDAASLRLLAEQILQLLDTTTAEPAAPAAAAA</sequence>
<dbReference type="SUPFAM" id="SSF110849">
    <property type="entry name" value="ParB/Sulfiredoxin"/>
    <property type="match status" value="1"/>
</dbReference>
<gene>
    <name evidence="3" type="ORF">EV385_6737</name>
</gene>